<organism evidence="4 5">
    <name type="scientific">Seminavis robusta</name>
    <dbReference type="NCBI Taxonomy" id="568900"/>
    <lineage>
        <taxon>Eukaryota</taxon>
        <taxon>Sar</taxon>
        <taxon>Stramenopiles</taxon>
        <taxon>Ochrophyta</taxon>
        <taxon>Bacillariophyta</taxon>
        <taxon>Bacillariophyceae</taxon>
        <taxon>Bacillariophycidae</taxon>
        <taxon>Naviculales</taxon>
        <taxon>Naviculaceae</taxon>
        <taxon>Seminavis</taxon>
    </lineage>
</organism>
<comment type="caution">
    <text evidence="4">The sequence shown here is derived from an EMBL/GenBank/DDBJ whole genome shotgun (WGS) entry which is preliminary data.</text>
</comment>
<keyword evidence="5" id="KW-1185">Reference proteome</keyword>
<keyword evidence="2" id="KW-0812">Transmembrane</keyword>
<evidence type="ECO:0000256" key="1">
    <source>
        <dbReference type="SAM" id="MobiDB-lite"/>
    </source>
</evidence>
<reference evidence="4" key="1">
    <citation type="submission" date="2020-06" db="EMBL/GenBank/DDBJ databases">
        <authorList>
            <consortium name="Plant Systems Biology data submission"/>
        </authorList>
    </citation>
    <scope>NUCLEOTIDE SEQUENCE</scope>
    <source>
        <strain evidence="4">D6</strain>
    </source>
</reference>
<feature type="chain" id="PRO_5040237715" evidence="3">
    <location>
        <begin position="32"/>
        <end position="116"/>
    </location>
</feature>
<evidence type="ECO:0000313" key="5">
    <source>
        <dbReference type="Proteomes" id="UP001153069"/>
    </source>
</evidence>
<sequence>MKVFYKYRATVLFPLAITAVLALSCHHGATALDIVALHPTTNYTMSVSETTKNQVLKVLSTTSMKSTQQHAYTSTAAKRKPKTTRKDDGDHKISSSKATGLFYLAGFFGFLLFVTA</sequence>
<feature type="transmembrane region" description="Helical" evidence="2">
    <location>
        <begin position="98"/>
        <end position="115"/>
    </location>
</feature>
<keyword evidence="2" id="KW-0472">Membrane</keyword>
<protein>
    <submittedName>
        <fullName evidence="4">Uncharacterized protein</fullName>
    </submittedName>
</protein>
<feature type="region of interest" description="Disordered" evidence="1">
    <location>
        <begin position="67"/>
        <end position="92"/>
    </location>
</feature>
<dbReference type="Proteomes" id="UP001153069">
    <property type="component" value="Unassembled WGS sequence"/>
</dbReference>
<dbReference type="EMBL" id="CAICTM010002590">
    <property type="protein sequence ID" value="CAB9529699.1"/>
    <property type="molecule type" value="Genomic_DNA"/>
</dbReference>
<keyword evidence="2" id="KW-1133">Transmembrane helix</keyword>
<accession>A0A9N8F1H4</accession>
<name>A0A9N8F1H4_9STRA</name>
<proteinExistence type="predicted"/>
<dbReference type="PROSITE" id="PS51257">
    <property type="entry name" value="PROKAR_LIPOPROTEIN"/>
    <property type="match status" value="1"/>
</dbReference>
<gene>
    <name evidence="4" type="ORF">SEMRO_2592_G332080.1</name>
</gene>
<feature type="signal peptide" evidence="3">
    <location>
        <begin position="1"/>
        <end position="31"/>
    </location>
</feature>
<keyword evidence="3" id="KW-0732">Signal</keyword>
<evidence type="ECO:0000313" key="4">
    <source>
        <dbReference type="EMBL" id="CAB9529699.1"/>
    </source>
</evidence>
<evidence type="ECO:0000256" key="3">
    <source>
        <dbReference type="SAM" id="SignalP"/>
    </source>
</evidence>
<evidence type="ECO:0000256" key="2">
    <source>
        <dbReference type="SAM" id="Phobius"/>
    </source>
</evidence>
<dbReference type="AlphaFoldDB" id="A0A9N8F1H4"/>